<dbReference type="EMBL" id="JAWWNJ010000150">
    <property type="protein sequence ID" value="KAK6981391.1"/>
    <property type="molecule type" value="Genomic_DNA"/>
</dbReference>
<proteinExistence type="predicted"/>
<dbReference type="AlphaFoldDB" id="A0AAV9ZH84"/>
<dbReference type="Proteomes" id="UP001362999">
    <property type="component" value="Unassembled WGS sequence"/>
</dbReference>
<comment type="caution">
    <text evidence="1">The sequence shown here is derived from an EMBL/GenBank/DDBJ whole genome shotgun (WGS) entry which is preliminary data.</text>
</comment>
<evidence type="ECO:0000313" key="2">
    <source>
        <dbReference type="Proteomes" id="UP001362999"/>
    </source>
</evidence>
<protein>
    <submittedName>
        <fullName evidence="1">Uncharacterized protein</fullName>
    </submittedName>
</protein>
<reference evidence="1 2" key="1">
    <citation type="journal article" date="2024" name="J Genomics">
        <title>Draft genome sequencing and assembly of Favolaschia claudopus CIRM-BRFM 2984 isolated from oak limbs.</title>
        <authorList>
            <person name="Navarro D."/>
            <person name="Drula E."/>
            <person name="Chaduli D."/>
            <person name="Cazenave R."/>
            <person name="Ahrendt S."/>
            <person name="Wang J."/>
            <person name="Lipzen A."/>
            <person name="Daum C."/>
            <person name="Barry K."/>
            <person name="Grigoriev I.V."/>
            <person name="Favel A."/>
            <person name="Rosso M.N."/>
            <person name="Martin F."/>
        </authorList>
    </citation>
    <scope>NUCLEOTIDE SEQUENCE [LARGE SCALE GENOMIC DNA]</scope>
    <source>
        <strain evidence="1 2">CIRM-BRFM 2984</strain>
    </source>
</reference>
<organism evidence="1 2">
    <name type="scientific">Favolaschia claudopus</name>
    <dbReference type="NCBI Taxonomy" id="2862362"/>
    <lineage>
        <taxon>Eukaryota</taxon>
        <taxon>Fungi</taxon>
        <taxon>Dikarya</taxon>
        <taxon>Basidiomycota</taxon>
        <taxon>Agaricomycotina</taxon>
        <taxon>Agaricomycetes</taxon>
        <taxon>Agaricomycetidae</taxon>
        <taxon>Agaricales</taxon>
        <taxon>Marasmiineae</taxon>
        <taxon>Mycenaceae</taxon>
        <taxon>Favolaschia</taxon>
    </lineage>
</organism>
<sequence>MHARLDITHPNSQNANVTHSAAIADYYLRPPHLLLLWRYSGAMHSLSTPLKSVNLTASTGLFPSPTRALQKSNNTNNTFSYAAFSPAVNLRGSKRLLNVAVPPPDEPFRVPRLSAAFHDTTNTSKASGISISGAPALPVYTAVSVRRRWFRAFCFVALSKLETQHLRLQNHLQFAFCAPWTTVVRALGLLADAMIGYPVMRGAAVAGIARPR</sequence>
<name>A0AAV9ZH84_9AGAR</name>
<gene>
    <name evidence="1" type="ORF">R3P38DRAFT_3234142</name>
</gene>
<keyword evidence="2" id="KW-1185">Reference proteome</keyword>
<evidence type="ECO:0000313" key="1">
    <source>
        <dbReference type="EMBL" id="KAK6981391.1"/>
    </source>
</evidence>
<accession>A0AAV9ZH84</accession>